<evidence type="ECO:0000259" key="3">
    <source>
        <dbReference type="SMART" id="SM00822"/>
    </source>
</evidence>
<protein>
    <submittedName>
        <fullName evidence="4">Short-chain dehydrogenase</fullName>
    </submittedName>
</protein>
<gene>
    <name evidence="4" type="ORF">DI563_04640</name>
</gene>
<keyword evidence="2" id="KW-0560">Oxidoreductase</keyword>
<dbReference type="SMART" id="SM00822">
    <property type="entry name" value="PKS_KR"/>
    <property type="match status" value="1"/>
</dbReference>
<dbReference type="PROSITE" id="PS00061">
    <property type="entry name" value="ADH_SHORT"/>
    <property type="match status" value="1"/>
</dbReference>
<dbReference type="CDD" id="cd05233">
    <property type="entry name" value="SDR_c"/>
    <property type="match status" value="1"/>
</dbReference>
<evidence type="ECO:0000256" key="1">
    <source>
        <dbReference type="ARBA" id="ARBA00006484"/>
    </source>
</evidence>
<dbReference type="InterPro" id="IPR036291">
    <property type="entry name" value="NAD(P)-bd_dom_sf"/>
</dbReference>
<dbReference type="PANTHER" id="PTHR42760">
    <property type="entry name" value="SHORT-CHAIN DEHYDROGENASES/REDUCTASES FAMILY MEMBER"/>
    <property type="match status" value="1"/>
</dbReference>
<dbReference type="GO" id="GO:0016616">
    <property type="term" value="F:oxidoreductase activity, acting on the CH-OH group of donors, NAD or NADP as acceptor"/>
    <property type="evidence" value="ECO:0007669"/>
    <property type="project" value="TreeGrafter"/>
</dbReference>
<dbReference type="Proteomes" id="UP000249135">
    <property type="component" value="Unassembled WGS sequence"/>
</dbReference>
<organism evidence="4 5">
    <name type="scientific">Variovorax paradoxus</name>
    <dbReference type="NCBI Taxonomy" id="34073"/>
    <lineage>
        <taxon>Bacteria</taxon>
        <taxon>Pseudomonadati</taxon>
        <taxon>Pseudomonadota</taxon>
        <taxon>Betaproteobacteria</taxon>
        <taxon>Burkholderiales</taxon>
        <taxon>Comamonadaceae</taxon>
        <taxon>Variovorax</taxon>
    </lineage>
</organism>
<name>A0A2W5QJJ5_VARPD</name>
<sequence>MNPALPAASRTALVTGGSSGIGLAICRSLAARGWTVHNFDLQPQPEDSPALFTQADLGDEDALARALEQLVATGPVLGLVNNVAAIRPAPIEDTRLVDFDWQIRVTSRSALQCAQAVLPGMRASGFGRIVNISSRAALGKELRSGYAAAKGAINALTRTWALELAPQGITVNAVAPGPIATAAFKAANPADSPRTRRIAEGIPVRRLGEPSEVAHAVEFFMDPRAAFVTGQVLHVCGGITVGLAA</sequence>
<dbReference type="InterPro" id="IPR020904">
    <property type="entry name" value="Sc_DH/Rdtase_CS"/>
</dbReference>
<accession>A0A2W5QJJ5</accession>
<dbReference type="GO" id="GO:0030497">
    <property type="term" value="P:fatty acid elongation"/>
    <property type="evidence" value="ECO:0007669"/>
    <property type="project" value="TreeGrafter"/>
</dbReference>
<reference evidence="4 5" key="1">
    <citation type="submission" date="2017-08" db="EMBL/GenBank/DDBJ databases">
        <title>Infants hospitalized years apart are colonized by the same room-sourced microbial strains.</title>
        <authorList>
            <person name="Brooks B."/>
            <person name="Olm M.R."/>
            <person name="Firek B.A."/>
            <person name="Baker R."/>
            <person name="Thomas B.C."/>
            <person name="Morowitz M.J."/>
            <person name="Banfield J.F."/>
        </authorList>
    </citation>
    <scope>NUCLEOTIDE SEQUENCE [LARGE SCALE GENOMIC DNA]</scope>
    <source>
        <strain evidence="4">S2_005_003_R2_41</strain>
    </source>
</reference>
<dbReference type="AlphaFoldDB" id="A0A2W5QJJ5"/>
<feature type="domain" description="Ketoreductase" evidence="3">
    <location>
        <begin position="10"/>
        <end position="177"/>
    </location>
</feature>
<dbReference type="InterPro" id="IPR002347">
    <property type="entry name" value="SDR_fam"/>
</dbReference>
<dbReference type="PANTHER" id="PTHR42760:SF129">
    <property type="entry name" value="OXIDOREDUCTASE"/>
    <property type="match status" value="1"/>
</dbReference>
<dbReference type="EMBL" id="QFPP01000028">
    <property type="protein sequence ID" value="PZQ77196.1"/>
    <property type="molecule type" value="Genomic_DNA"/>
</dbReference>
<evidence type="ECO:0000256" key="2">
    <source>
        <dbReference type="ARBA" id="ARBA00023002"/>
    </source>
</evidence>
<dbReference type="PRINTS" id="PR00080">
    <property type="entry name" value="SDRFAMILY"/>
</dbReference>
<dbReference type="PRINTS" id="PR00081">
    <property type="entry name" value="GDHRDH"/>
</dbReference>
<dbReference type="Pfam" id="PF13561">
    <property type="entry name" value="adh_short_C2"/>
    <property type="match status" value="1"/>
</dbReference>
<proteinExistence type="inferred from homology"/>
<evidence type="ECO:0000313" key="5">
    <source>
        <dbReference type="Proteomes" id="UP000249135"/>
    </source>
</evidence>
<dbReference type="InterPro" id="IPR057326">
    <property type="entry name" value="KR_dom"/>
</dbReference>
<dbReference type="SUPFAM" id="SSF51735">
    <property type="entry name" value="NAD(P)-binding Rossmann-fold domains"/>
    <property type="match status" value="1"/>
</dbReference>
<dbReference type="Gene3D" id="3.40.50.720">
    <property type="entry name" value="NAD(P)-binding Rossmann-like Domain"/>
    <property type="match status" value="1"/>
</dbReference>
<comment type="similarity">
    <text evidence="1">Belongs to the short-chain dehydrogenases/reductases (SDR) family.</text>
</comment>
<dbReference type="FunFam" id="3.40.50.720:FF:000173">
    <property type="entry name" value="3-oxoacyl-[acyl-carrier protein] reductase"/>
    <property type="match status" value="1"/>
</dbReference>
<evidence type="ECO:0000313" key="4">
    <source>
        <dbReference type="EMBL" id="PZQ77196.1"/>
    </source>
</evidence>
<comment type="caution">
    <text evidence="4">The sequence shown here is derived from an EMBL/GenBank/DDBJ whole genome shotgun (WGS) entry which is preliminary data.</text>
</comment>